<feature type="compositionally biased region" description="Basic and acidic residues" evidence="1">
    <location>
        <begin position="244"/>
        <end position="269"/>
    </location>
</feature>
<reference evidence="3" key="1">
    <citation type="journal article" date="2015" name="PLoS Genet.">
        <title>Genome Sequence and Transcriptome Analyses of Chrysochromulina tobin: Metabolic Tools for Enhanced Algal Fitness in the Prominent Order Prymnesiales (Haptophyceae).</title>
        <authorList>
            <person name="Hovde B.T."/>
            <person name="Deodato C.R."/>
            <person name="Hunsperger H.M."/>
            <person name="Ryken S.A."/>
            <person name="Yost W."/>
            <person name="Jha R.K."/>
            <person name="Patterson J."/>
            <person name="Monnat R.J. Jr."/>
            <person name="Barlow S.B."/>
            <person name="Starkenburg S.R."/>
            <person name="Cattolico R.A."/>
        </authorList>
    </citation>
    <scope>NUCLEOTIDE SEQUENCE</scope>
    <source>
        <strain evidence="3">CCMP291</strain>
    </source>
</reference>
<keyword evidence="3" id="KW-1185">Reference proteome</keyword>
<accession>A0A0M0JG25</accession>
<comment type="caution">
    <text evidence="2">The sequence shown here is derived from an EMBL/GenBank/DDBJ whole genome shotgun (WGS) entry which is preliminary data.</text>
</comment>
<evidence type="ECO:0000313" key="2">
    <source>
        <dbReference type="EMBL" id="KOO25519.1"/>
    </source>
</evidence>
<dbReference type="AlphaFoldDB" id="A0A0M0JG25"/>
<protein>
    <submittedName>
        <fullName evidence="2">Uncharacterized protein</fullName>
    </submittedName>
</protein>
<proteinExistence type="predicted"/>
<feature type="region of interest" description="Disordered" evidence="1">
    <location>
        <begin position="221"/>
        <end position="283"/>
    </location>
</feature>
<evidence type="ECO:0000313" key="3">
    <source>
        <dbReference type="Proteomes" id="UP000037460"/>
    </source>
</evidence>
<evidence type="ECO:0000256" key="1">
    <source>
        <dbReference type="SAM" id="MobiDB-lite"/>
    </source>
</evidence>
<gene>
    <name evidence="2" type="ORF">Ctob_005698</name>
</gene>
<dbReference type="Proteomes" id="UP000037460">
    <property type="component" value="Unassembled WGS sequence"/>
</dbReference>
<organism evidence="2 3">
    <name type="scientific">Chrysochromulina tobinii</name>
    <dbReference type="NCBI Taxonomy" id="1460289"/>
    <lineage>
        <taxon>Eukaryota</taxon>
        <taxon>Haptista</taxon>
        <taxon>Haptophyta</taxon>
        <taxon>Prymnesiophyceae</taxon>
        <taxon>Prymnesiales</taxon>
        <taxon>Chrysochromulinaceae</taxon>
        <taxon>Chrysochromulina</taxon>
    </lineage>
</organism>
<sequence length="283" mass="31042">MQIAAVEESAEVIDVEGAAGPKYSDEEQIIRQYAESWSRVDQEKLAGMPDAFDTSQESTAVKKQLIGSWKLVAASDADCIRSVGLSGRALTRFQSVIGHFQTFAKPDPMDIFTGKSSFFMTTSEVIADAKIGVTSTVTMKGGFYVGPLADTELGVTETYSCVEVDGAAQPGAGMSNRWDFKFLSDTLRVCRAVDGSLRVYEKLEADVALAELASLRTEEIEIDPEAFMEDEVEVEDEPEDDPNDDRPIWQKRLDEEARKEGRYGGRTKDGTPINNFGPPPSNN</sequence>
<dbReference type="EMBL" id="JWZX01002964">
    <property type="protein sequence ID" value="KOO25519.1"/>
    <property type="molecule type" value="Genomic_DNA"/>
</dbReference>
<name>A0A0M0JG25_9EUKA</name>
<feature type="compositionally biased region" description="Acidic residues" evidence="1">
    <location>
        <begin position="221"/>
        <end position="243"/>
    </location>
</feature>